<dbReference type="STRING" id="7574.A0A1S3IIV0"/>
<dbReference type="KEGG" id="lak:106164712"/>
<dbReference type="AlphaFoldDB" id="A0A1S3IIV0"/>
<dbReference type="Gene3D" id="2.30.36.70">
    <property type="entry name" value="Actin, Chain A, domain 2"/>
    <property type="match status" value="1"/>
</dbReference>
<evidence type="ECO:0000256" key="3">
    <source>
        <dbReference type="ARBA" id="ARBA00004245"/>
    </source>
</evidence>
<name>A0A1S3IIV0_LINAN</name>
<dbReference type="OrthoDB" id="6220758at2759"/>
<evidence type="ECO:0000256" key="6">
    <source>
        <dbReference type="ARBA" id="ARBA00023212"/>
    </source>
</evidence>
<dbReference type="SUPFAM" id="SSF53067">
    <property type="entry name" value="Actin-like ATPase domain"/>
    <property type="match status" value="2"/>
</dbReference>
<proteinExistence type="inferred from homology"/>
<dbReference type="FunFam" id="2.30.36.70:FF:000003">
    <property type="entry name" value="Actin-related protein 6"/>
    <property type="match status" value="1"/>
</dbReference>
<evidence type="ECO:0000256" key="5">
    <source>
        <dbReference type="ARBA" id="ARBA00022490"/>
    </source>
</evidence>
<evidence type="ECO:0000256" key="8">
    <source>
        <dbReference type="ARBA" id="ARBA00074635"/>
    </source>
</evidence>
<keyword evidence="5" id="KW-0963">Cytoplasm</keyword>
<dbReference type="GO" id="GO:0005856">
    <property type="term" value="C:cytoskeleton"/>
    <property type="evidence" value="ECO:0007669"/>
    <property type="project" value="UniProtKB-SubCell"/>
</dbReference>
<evidence type="ECO:0000256" key="4">
    <source>
        <dbReference type="ARBA" id="ARBA00005665"/>
    </source>
</evidence>
<dbReference type="FunCoup" id="A0A1S3IIV0">
    <property type="interactions" value="671"/>
</dbReference>
<evidence type="ECO:0000256" key="2">
    <source>
        <dbReference type="ARBA" id="ARBA00004123"/>
    </source>
</evidence>
<dbReference type="PANTHER" id="PTHR11937">
    <property type="entry name" value="ACTIN"/>
    <property type="match status" value="1"/>
</dbReference>
<comment type="similarity">
    <text evidence="4">Belongs to the actin family. ARP6 subfamily.</text>
</comment>
<dbReference type="GeneID" id="106164712"/>
<sequence>MAVLVMDNGAYSAKVGYSTAVSPKIIPNCITKARNVRTRIFIGDQIEDCKDLSGLFYILPSQKGYLVNWEVEHQIWDHVFGKECMKVDFDNTGLIFTEPYFNFASIQESLNEIFFEEYGFQYIYRTNPAFLSQYKHQKSLSEKHLCSLVVDSGYSFSHIVPYHNGKKIKSATKRTNVGGKILTNHLKEIISYRQLMVMDETYVINQMKEDVCYVSTQFQKDMDIARKKGADNTVTCDYVLPDYTHIKRGYAKTREESTGKAKGSEQIIRMNNERFAVPEILFHPSDVGIQEMGISEAISYVVKLAPEEMQPHLLRNIVLTGGNCMLPGFKDRVYQDVRSLTPADYEVNVTQPNNPITFSWEGGAALAQDPQFKKMVVTKAEFEEHGQEICEEKFDV</sequence>
<comment type="subcellular location">
    <subcellularLocation>
        <location evidence="3">Cytoplasm</location>
        <location evidence="3">Cytoskeleton</location>
    </subcellularLocation>
    <subcellularLocation>
        <location evidence="2">Nucleus</location>
    </subcellularLocation>
</comment>
<evidence type="ECO:0000256" key="1">
    <source>
        <dbReference type="ARBA" id="ARBA00003520"/>
    </source>
</evidence>
<dbReference type="Gene3D" id="3.30.420.40">
    <property type="match status" value="2"/>
</dbReference>
<dbReference type="InterPro" id="IPR004000">
    <property type="entry name" value="Actin"/>
</dbReference>
<dbReference type="FunFam" id="3.90.640.10:FF:000014">
    <property type="entry name" value="Putative actin-related protein 6"/>
    <property type="match status" value="1"/>
</dbReference>
<protein>
    <recommendedName>
        <fullName evidence="8">Actin-related protein 6</fullName>
    </recommendedName>
</protein>
<organism evidence="9 10">
    <name type="scientific">Lingula anatina</name>
    <name type="common">Brachiopod</name>
    <name type="synonym">Lingula unguis</name>
    <dbReference type="NCBI Taxonomy" id="7574"/>
    <lineage>
        <taxon>Eukaryota</taxon>
        <taxon>Metazoa</taxon>
        <taxon>Spiralia</taxon>
        <taxon>Lophotrochozoa</taxon>
        <taxon>Brachiopoda</taxon>
        <taxon>Linguliformea</taxon>
        <taxon>Lingulata</taxon>
        <taxon>Lingulida</taxon>
        <taxon>Linguloidea</taxon>
        <taxon>Lingulidae</taxon>
        <taxon>Lingula</taxon>
    </lineage>
</organism>
<dbReference type="InterPro" id="IPR043129">
    <property type="entry name" value="ATPase_NBD"/>
</dbReference>
<dbReference type="Gene3D" id="3.90.640.10">
    <property type="entry name" value="Actin, Chain A, domain 4"/>
    <property type="match status" value="1"/>
</dbReference>
<dbReference type="GO" id="GO:0005634">
    <property type="term" value="C:nucleus"/>
    <property type="evidence" value="ECO:0007669"/>
    <property type="project" value="UniProtKB-SubCell"/>
</dbReference>
<comment type="function">
    <text evidence="1">Actins are highly conserved proteins that are involved in various types of cell motility and are ubiquitously expressed in all eukaryotic cells.</text>
</comment>
<dbReference type="RefSeq" id="XP_013398165.1">
    <property type="nucleotide sequence ID" value="XM_013542711.1"/>
</dbReference>
<evidence type="ECO:0000313" key="10">
    <source>
        <dbReference type="RefSeq" id="XP_013398165.1"/>
    </source>
</evidence>
<keyword evidence="9" id="KW-1185">Reference proteome</keyword>
<dbReference type="SMART" id="SM00268">
    <property type="entry name" value="ACTIN"/>
    <property type="match status" value="1"/>
</dbReference>
<reference evidence="10" key="1">
    <citation type="submission" date="2025-08" db="UniProtKB">
        <authorList>
            <consortium name="RefSeq"/>
        </authorList>
    </citation>
    <scope>IDENTIFICATION</scope>
    <source>
        <tissue evidence="10">Gonads</tissue>
    </source>
</reference>
<accession>A0A1S3IIV0</accession>
<dbReference type="CDD" id="cd10210">
    <property type="entry name" value="ASKHA_NBD_Arp6"/>
    <property type="match status" value="1"/>
</dbReference>
<dbReference type="Pfam" id="PF00022">
    <property type="entry name" value="Actin"/>
    <property type="match status" value="1"/>
</dbReference>
<gene>
    <name evidence="10" type="primary">LOC106164712</name>
</gene>
<dbReference type="InParanoid" id="A0A1S3IIV0"/>
<keyword evidence="7" id="KW-0539">Nucleus</keyword>
<evidence type="ECO:0000313" key="9">
    <source>
        <dbReference type="Proteomes" id="UP000085678"/>
    </source>
</evidence>
<keyword evidence="6" id="KW-0206">Cytoskeleton</keyword>
<dbReference type="FunFam" id="3.30.420.40:FF:000058">
    <property type="entry name" value="Putative actin-related protein 5"/>
    <property type="match status" value="1"/>
</dbReference>
<dbReference type="Proteomes" id="UP000085678">
    <property type="component" value="Unplaced"/>
</dbReference>
<evidence type="ECO:0000256" key="7">
    <source>
        <dbReference type="ARBA" id="ARBA00023242"/>
    </source>
</evidence>